<evidence type="ECO:0000313" key="3">
    <source>
        <dbReference type="Proteomes" id="UP000789901"/>
    </source>
</evidence>
<proteinExistence type="predicted"/>
<keyword evidence="3" id="KW-1185">Reference proteome</keyword>
<organism evidence="2 3">
    <name type="scientific">Gigaspora margarita</name>
    <dbReference type="NCBI Taxonomy" id="4874"/>
    <lineage>
        <taxon>Eukaryota</taxon>
        <taxon>Fungi</taxon>
        <taxon>Fungi incertae sedis</taxon>
        <taxon>Mucoromycota</taxon>
        <taxon>Glomeromycotina</taxon>
        <taxon>Glomeromycetes</taxon>
        <taxon>Diversisporales</taxon>
        <taxon>Gigasporaceae</taxon>
        <taxon>Gigaspora</taxon>
    </lineage>
</organism>
<accession>A0ABN7UY23</accession>
<name>A0ABN7UY23_GIGMA</name>
<sequence>MQKTQEKKTKNMHGSKTQELDTQKVQLTLDNQNSKMLTSFKTSTALPVSPNKDNVDLKGLVSSKVDSQMNVNTTCN</sequence>
<gene>
    <name evidence="2" type="ORF">GMARGA_LOCUS12069</name>
</gene>
<reference evidence="2 3" key="1">
    <citation type="submission" date="2021-06" db="EMBL/GenBank/DDBJ databases">
        <authorList>
            <person name="Kallberg Y."/>
            <person name="Tangrot J."/>
            <person name="Rosling A."/>
        </authorList>
    </citation>
    <scope>NUCLEOTIDE SEQUENCE [LARGE SCALE GENOMIC DNA]</scope>
    <source>
        <strain evidence="2 3">120-4 pot B 10/14</strain>
    </source>
</reference>
<evidence type="ECO:0000256" key="1">
    <source>
        <dbReference type="SAM" id="MobiDB-lite"/>
    </source>
</evidence>
<dbReference type="EMBL" id="CAJVQB010007263">
    <property type="protein sequence ID" value="CAG8700142.1"/>
    <property type="molecule type" value="Genomic_DNA"/>
</dbReference>
<dbReference type="Proteomes" id="UP000789901">
    <property type="component" value="Unassembled WGS sequence"/>
</dbReference>
<feature type="region of interest" description="Disordered" evidence="1">
    <location>
        <begin position="1"/>
        <end position="25"/>
    </location>
</feature>
<protein>
    <submittedName>
        <fullName evidence="2">38327_t:CDS:1</fullName>
    </submittedName>
</protein>
<comment type="caution">
    <text evidence="2">The sequence shown here is derived from an EMBL/GenBank/DDBJ whole genome shotgun (WGS) entry which is preliminary data.</text>
</comment>
<evidence type="ECO:0000313" key="2">
    <source>
        <dbReference type="EMBL" id="CAG8700142.1"/>
    </source>
</evidence>